<feature type="transmembrane region" description="Helical" evidence="1">
    <location>
        <begin position="204"/>
        <end position="221"/>
    </location>
</feature>
<sequence length="239" mass="27841">MTEQERKEARIRKTIELSKRAYYEGLEERESTWTEFLIRQLRFIRKRWWCLQLLILAVFWKILYISGSNPEACREVSVLMPLFGMVLVPELWKDVRYNVMEVENAACFTLRQIYAARMTIFGLADLLLLTVFFAVTGITVQVVLADFIVQCLIPLNVTLCICLGTLCGHRFHTEYTAVGFCIIWSFVWYQITGNEQLYQEISETVWAGLLLLTFAGLLFIGKRLLQTSREIVEGQSVWN</sequence>
<organism evidence="2 3">
    <name type="scientific">Marvinbryantia formatexigens DSM 14469</name>
    <dbReference type="NCBI Taxonomy" id="478749"/>
    <lineage>
        <taxon>Bacteria</taxon>
        <taxon>Bacillati</taxon>
        <taxon>Bacillota</taxon>
        <taxon>Clostridia</taxon>
        <taxon>Lachnospirales</taxon>
        <taxon>Lachnospiraceae</taxon>
        <taxon>Marvinbryantia</taxon>
    </lineage>
</organism>
<feature type="transmembrane region" description="Helical" evidence="1">
    <location>
        <begin position="175"/>
        <end position="192"/>
    </location>
</feature>
<name>C6LAD6_9FIRM</name>
<keyword evidence="1" id="KW-0812">Transmembrane</keyword>
<evidence type="ECO:0000313" key="2">
    <source>
        <dbReference type="EMBL" id="EET62543.1"/>
    </source>
</evidence>
<keyword evidence="1" id="KW-0472">Membrane</keyword>
<feature type="transmembrane region" description="Helical" evidence="1">
    <location>
        <begin position="147"/>
        <end position="168"/>
    </location>
</feature>
<keyword evidence="3" id="KW-1185">Reference proteome</keyword>
<gene>
    <name evidence="2" type="ORF">BRYFOR_05578</name>
</gene>
<evidence type="ECO:0000256" key="1">
    <source>
        <dbReference type="SAM" id="Phobius"/>
    </source>
</evidence>
<keyword evidence="1" id="KW-1133">Transmembrane helix</keyword>
<dbReference type="EMBL" id="ACCL02000002">
    <property type="protein sequence ID" value="EET62543.1"/>
    <property type="molecule type" value="Genomic_DNA"/>
</dbReference>
<feature type="transmembrane region" description="Helical" evidence="1">
    <location>
        <begin position="76"/>
        <end position="92"/>
    </location>
</feature>
<dbReference type="eggNOG" id="ENOG50309TJ">
    <property type="taxonomic scope" value="Bacteria"/>
</dbReference>
<dbReference type="STRING" id="168384.SAMN05660368_02163"/>
<feature type="transmembrane region" description="Helical" evidence="1">
    <location>
        <begin position="113"/>
        <end position="135"/>
    </location>
</feature>
<dbReference type="AlphaFoldDB" id="C6LAD6"/>
<protein>
    <submittedName>
        <fullName evidence="2">Uncharacterized protein</fullName>
    </submittedName>
</protein>
<accession>C6LAD6</accession>
<reference evidence="2" key="1">
    <citation type="submission" date="2009-07" db="EMBL/GenBank/DDBJ databases">
        <authorList>
            <person name="Weinstock G."/>
            <person name="Sodergren E."/>
            <person name="Clifton S."/>
            <person name="Fulton L."/>
            <person name="Fulton B."/>
            <person name="Courtney L."/>
            <person name="Fronick C."/>
            <person name="Harrison M."/>
            <person name="Strong C."/>
            <person name="Farmer C."/>
            <person name="Delahaunty K."/>
            <person name="Markovic C."/>
            <person name="Hall O."/>
            <person name="Minx P."/>
            <person name="Tomlinson C."/>
            <person name="Mitreva M."/>
            <person name="Nelson J."/>
            <person name="Hou S."/>
            <person name="Wollam A."/>
            <person name="Pepin K.H."/>
            <person name="Johnson M."/>
            <person name="Bhonagiri V."/>
            <person name="Nash W.E."/>
            <person name="Warren W."/>
            <person name="Chinwalla A."/>
            <person name="Mardis E.R."/>
            <person name="Wilson R.K."/>
        </authorList>
    </citation>
    <scope>NUCLEOTIDE SEQUENCE [LARGE SCALE GENOMIC DNA]</scope>
    <source>
        <strain evidence="2">DSM 14469</strain>
    </source>
</reference>
<proteinExistence type="predicted"/>
<comment type="caution">
    <text evidence="2">The sequence shown here is derived from an EMBL/GenBank/DDBJ whole genome shotgun (WGS) entry which is preliminary data.</text>
</comment>
<evidence type="ECO:0000313" key="3">
    <source>
        <dbReference type="Proteomes" id="UP000005561"/>
    </source>
</evidence>
<dbReference type="RefSeq" id="WP_006860378.1">
    <property type="nucleotide sequence ID" value="NZ_ACCL02000002.1"/>
</dbReference>
<dbReference type="Proteomes" id="UP000005561">
    <property type="component" value="Unassembled WGS sequence"/>
</dbReference>
<dbReference type="OrthoDB" id="1691759at2"/>
<feature type="transmembrane region" description="Helical" evidence="1">
    <location>
        <begin position="48"/>
        <end position="64"/>
    </location>
</feature>